<evidence type="ECO:0000313" key="2">
    <source>
        <dbReference type="Proteomes" id="UP000636800"/>
    </source>
</evidence>
<gene>
    <name evidence="1" type="ORF">HPP92_005394</name>
</gene>
<name>A0A835VD52_VANPL</name>
<protein>
    <submittedName>
        <fullName evidence="1">Uncharacterized protein</fullName>
    </submittedName>
</protein>
<keyword evidence="2" id="KW-1185">Reference proteome</keyword>
<comment type="caution">
    <text evidence="1">The sequence shown here is derived from an EMBL/GenBank/DDBJ whole genome shotgun (WGS) entry which is preliminary data.</text>
</comment>
<reference evidence="1 2" key="1">
    <citation type="journal article" date="2020" name="Nat. Food">
        <title>A phased Vanilla planifolia genome enables genetic improvement of flavour and production.</title>
        <authorList>
            <person name="Hasing T."/>
            <person name="Tang H."/>
            <person name="Brym M."/>
            <person name="Khazi F."/>
            <person name="Huang T."/>
            <person name="Chambers A.H."/>
        </authorList>
    </citation>
    <scope>NUCLEOTIDE SEQUENCE [LARGE SCALE GENOMIC DNA]</scope>
    <source>
        <tissue evidence="1">Leaf</tissue>
    </source>
</reference>
<dbReference type="Proteomes" id="UP000636800">
    <property type="component" value="Chromosome 2"/>
</dbReference>
<dbReference type="AlphaFoldDB" id="A0A835VD52"/>
<dbReference type="OrthoDB" id="420046at2759"/>
<proteinExistence type="predicted"/>
<accession>A0A835VD52</accession>
<organism evidence="1 2">
    <name type="scientific">Vanilla planifolia</name>
    <name type="common">Vanilla</name>
    <dbReference type="NCBI Taxonomy" id="51239"/>
    <lineage>
        <taxon>Eukaryota</taxon>
        <taxon>Viridiplantae</taxon>
        <taxon>Streptophyta</taxon>
        <taxon>Embryophyta</taxon>
        <taxon>Tracheophyta</taxon>
        <taxon>Spermatophyta</taxon>
        <taxon>Magnoliopsida</taxon>
        <taxon>Liliopsida</taxon>
        <taxon>Asparagales</taxon>
        <taxon>Orchidaceae</taxon>
        <taxon>Vanilloideae</taxon>
        <taxon>Vanilleae</taxon>
        <taxon>Vanilla</taxon>
    </lineage>
</organism>
<evidence type="ECO:0000313" key="1">
    <source>
        <dbReference type="EMBL" id="KAG0491996.1"/>
    </source>
</evidence>
<dbReference type="EMBL" id="JADCNL010000002">
    <property type="protein sequence ID" value="KAG0491996.1"/>
    <property type="molecule type" value="Genomic_DNA"/>
</dbReference>
<sequence length="200" mass="22460">MAWIRKSHVATTSGCLATAPPCSRSILSILRAAAVLDWGLFMMDYDDEILETSNVESIEDDYTTDETEMCNDDDEHYELVDIAFSSDEPTLKLLLTSCYVTIFKEKRCLDAMEMKQLSKSKDKIILESRLATGLRISVRIYKYSRATEHKKPAATSDKKESHLKRGASFGEDTCIALIPYACQEAAANATEDKEFNGFND</sequence>